<organism evidence="2">
    <name type="scientific">Magnetococcus massalia (strain MO-1)</name>
    <dbReference type="NCBI Taxonomy" id="451514"/>
    <lineage>
        <taxon>Bacteria</taxon>
        <taxon>Pseudomonadati</taxon>
        <taxon>Pseudomonadota</taxon>
        <taxon>Magnetococcia</taxon>
        <taxon>Magnetococcales</taxon>
        <taxon>Magnetococcaceae</taxon>
        <taxon>Magnetococcus</taxon>
    </lineage>
</organism>
<evidence type="ECO:0000259" key="1">
    <source>
        <dbReference type="Pfam" id="PF14261"/>
    </source>
</evidence>
<protein>
    <recommendedName>
        <fullName evidence="1">DUF4351 domain-containing protein</fullName>
    </recommendedName>
</protein>
<feature type="domain" description="DUF4351" evidence="1">
    <location>
        <begin position="86"/>
        <end position="138"/>
    </location>
</feature>
<evidence type="ECO:0000313" key="2">
    <source>
        <dbReference type="EMBL" id="CRH05935.1"/>
    </source>
</evidence>
<dbReference type="AlphaFoldDB" id="A0A1S7LG76"/>
<gene>
    <name evidence="2" type="ORF">MAGMO_1755</name>
</gene>
<proteinExistence type="predicted"/>
<dbReference type="Pfam" id="PF14261">
    <property type="entry name" value="DUF4351"/>
    <property type="match status" value="1"/>
</dbReference>
<name>A0A1S7LG76_MAGMO</name>
<dbReference type="PANTHER" id="PTHR35586">
    <property type="entry name" value="SLL1691 PROTEIN"/>
    <property type="match status" value="1"/>
</dbReference>
<sequence length="141" mass="15814">MSEDARLRAALLAMKYVFQSADGVLVIPEIGKGAQGDPEFAKLVLGYLIQTYRGMTMADVQAYAEEAFPGEAEHYASQFAREMMSRGRQEEAASMLLRLLSRRFGSLPERVQDRIVTADVKEIEAWGDRIFDAESLESVFK</sequence>
<dbReference type="EMBL" id="LO017727">
    <property type="protein sequence ID" value="CRH05935.1"/>
    <property type="molecule type" value="Genomic_DNA"/>
</dbReference>
<dbReference type="InterPro" id="IPR025587">
    <property type="entry name" value="DUF4351"/>
</dbReference>
<dbReference type="PANTHER" id="PTHR35586:SF1">
    <property type="entry name" value="SLL1691 PROTEIN"/>
    <property type="match status" value="1"/>
</dbReference>
<reference evidence="2" key="1">
    <citation type="submission" date="2015-04" db="EMBL/GenBank/DDBJ databases">
        <authorList>
            <person name="Syromyatnikov M.Y."/>
            <person name="Popov V.N."/>
        </authorList>
    </citation>
    <scope>NUCLEOTIDE SEQUENCE</scope>
    <source>
        <strain evidence="2">MO-1</strain>
    </source>
</reference>
<accession>A0A1S7LG76</accession>